<dbReference type="AlphaFoldDB" id="A0A7K7T624"/>
<feature type="region of interest" description="Disordered" evidence="6">
    <location>
        <begin position="264"/>
        <end position="292"/>
    </location>
</feature>
<dbReference type="PANTHER" id="PTHR11036:SF11">
    <property type="entry name" value="SEMAPHORIN-6C"/>
    <property type="match status" value="1"/>
</dbReference>
<keyword evidence="7" id="KW-1133">Transmembrane helix</keyword>
<keyword evidence="4" id="KW-0325">Glycoprotein</keyword>
<feature type="domain" description="Sema" evidence="8">
    <location>
        <begin position="1"/>
        <end position="347"/>
    </location>
</feature>
<feature type="non-terminal residue" evidence="9">
    <location>
        <position position="1"/>
    </location>
</feature>
<evidence type="ECO:0000256" key="4">
    <source>
        <dbReference type="ARBA" id="ARBA00023180"/>
    </source>
</evidence>
<dbReference type="Pfam" id="PF01437">
    <property type="entry name" value="PSI"/>
    <property type="match status" value="1"/>
</dbReference>
<dbReference type="SUPFAM" id="SSF103575">
    <property type="entry name" value="Plexin repeat"/>
    <property type="match status" value="1"/>
</dbReference>
<dbReference type="PROSITE" id="PS51004">
    <property type="entry name" value="SEMA"/>
    <property type="match status" value="1"/>
</dbReference>
<dbReference type="GO" id="GO:0007411">
    <property type="term" value="P:axon guidance"/>
    <property type="evidence" value="ECO:0007669"/>
    <property type="project" value="TreeGrafter"/>
</dbReference>
<feature type="transmembrane region" description="Helical" evidence="7">
    <location>
        <begin position="428"/>
        <end position="451"/>
    </location>
</feature>
<evidence type="ECO:0000313" key="9">
    <source>
        <dbReference type="EMBL" id="NXA12295.1"/>
    </source>
</evidence>
<evidence type="ECO:0000256" key="3">
    <source>
        <dbReference type="ARBA" id="ARBA00023157"/>
    </source>
</evidence>
<protein>
    <submittedName>
        <fullName evidence="9">SEM6C protein</fullName>
    </submittedName>
</protein>
<dbReference type="GO" id="GO:0030335">
    <property type="term" value="P:positive regulation of cell migration"/>
    <property type="evidence" value="ECO:0007669"/>
    <property type="project" value="TreeGrafter"/>
</dbReference>
<evidence type="ECO:0000313" key="10">
    <source>
        <dbReference type="Proteomes" id="UP000589485"/>
    </source>
</evidence>
<keyword evidence="2 7" id="KW-0472">Membrane</keyword>
<gene>
    <name evidence="9" type="primary">Sema6c</name>
    <name evidence="9" type="ORF">SAPAEN_R03393</name>
</gene>
<dbReference type="GO" id="GO:0001755">
    <property type="term" value="P:neural crest cell migration"/>
    <property type="evidence" value="ECO:0007669"/>
    <property type="project" value="TreeGrafter"/>
</dbReference>
<dbReference type="InterPro" id="IPR001627">
    <property type="entry name" value="Semap_dom"/>
</dbReference>
<dbReference type="Proteomes" id="UP000589485">
    <property type="component" value="Unassembled WGS sequence"/>
</dbReference>
<dbReference type="GO" id="GO:0071526">
    <property type="term" value="P:semaphorin-plexin signaling pathway"/>
    <property type="evidence" value="ECO:0007669"/>
    <property type="project" value="TreeGrafter"/>
</dbReference>
<dbReference type="GO" id="GO:0005886">
    <property type="term" value="C:plasma membrane"/>
    <property type="evidence" value="ECO:0007669"/>
    <property type="project" value="TreeGrafter"/>
</dbReference>
<sequence>EPHFVQVLPYGPYIYFFFREVAVELSTLGKVLVARVGRVCRNDRGGSPRVLERRWTSFLKLRLQCSVPGDTVFYFDVLEAVTPPQTLHGRPAVLALFSTQPNRQGQGDEGTIPGSAVCAFYLADVERSFEGPFAEPRGATWTPVPEDRVPQPRYPPPHTWVLQGAADTVSPRRLCRRPGCCAGMGPATDFVTSGEFPDETLVFAKEHPLLHGAVGPAGGRPLFTRTGTRLTQLAADTGAGPRGDQTVLFLGAEDGRVLKVLAATRRPETTQHPRGTPAPGDTRGAGDSGDSRDTMTLLLEEINLYDPGRCRAPRGSGVPSRVLGLELHLPGQELLVAFAGCLVRLPLSRCQRHGTCRRSCLAARDPYCVWLPPEGCVPFSEDLPSGFQQDVEGSLGIGGTCQGECLTGGPAGVRHPGPGASPTVPVPVLVGCVLGAFALGALGAGLVATCCHRPAVP</sequence>
<keyword evidence="3" id="KW-1015">Disulfide bond</keyword>
<evidence type="ECO:0000256" key="2">
    <source>
        <dbReference type="ARBA" id="ARBA00023136"/>
    </source>
</evidence>
<dbReference type="SUPFAM" id="SSF101912">
    <property type="entry name" value="Sema domain"/>
    <property type="match status" value="1"/>
</dbReference>
<dbReference type="InterPro" id="IPR027231">
    <property type="entry name" value="Semaphorin"/>
</dbReference>
<comment type="subcellular location">
    <subcellularLocation>
        <location evidence="1">Membrane</location>
    </subcellularLocation>
</comment>
<proteinExistence type="predicted"/>
<comment type="caution">
    <text evidence="9">The sequence shown here is derived from an EMBL/GenBank/DDBJ whole genome shotgun (WGS) entry which is preliminary data.</text>
</comment>
<reference evidence="9 10" key="1">
    <citation type="submission" date="2019-09" db="EMBL/GenBank/DDBJ databases">
        <title>Bird 10,000 Genomes (B10K) Project - Family phase.</title>
        <authorList>
            <person name="Zhang G."/>
        </authorList>
    </citation>
    <scope>NUCLEOTIDE SEQUENCE [LARGE SCALE GENOMIC DNA]</scope>
    <source>
        <strain evidence="9">B10K-DU-030-41</strain>
        <tissue evidence="9">Muscle</tissue>
    </source>
</reference>
<accession>A0A7K7T624</accession>
<evidence type="ECO:0000256" key="1">
    <source>
        <dbReference type="ARBA" id="ARBA00004370"/>
    </source>
</evidence>
<dbReference type="PANTHER" id="PTHR11036">
    <property type="entry name" value="SEMAPHORIN"/>
    <property type="match status" value="1"/>
</dbReference>
<dbReference type="GO" id="GO:0045499">
    <property type="term" value="F:chemorepellent activity"/>
    <property type="evidence" value="ECO:0007669"/>
    <property type="project" value="TreeGrafter"/>
</dbReference>
<keyword evidence="10" id="KW-1185">Reference proteome</keyword>
<dbReference type="Gene3D" id="2.130.10.10">
    <property type="entry name" value="YVTN repeat-like/Quinoprotein amine dehydrogenase"/>
    <property type="match status" value="1"/>
</dbReference>
<dbReference type="InterPro" id="IPR002165">
    <property type="entry name" value="Plexin_repeat"/>
</dbReference>
<comment type="caution">
    <text evidence="5">Lacks conserved residue(s) required for the propagation of feature annotation.</text>
</comment>
<dbReference type="Pfam" id="PF01403">
    <property type="entry name" value="Sema"/>
    <property type="match status" value="1"/>
</dbReference>
<name>A0A7K7T624_9TYRA</name>
<dbReference type="SMART" id="SM00630">
    <property type="entry name" value="Sema"/>
    <property type="match status" value="1"/>
</dbReference>
<evidence type="ECO:0000256" key="5">
    <source>
        <dbReference type="PROSITE-ProRule" id="PRU00352"/>
    </source>
</evidence>
<organism evidence="9 10">
    <name type="scientific">Sapayoa aenigma</name>
    <name type="common">broad-billed sapayoa</name>
    <dbReference type="NCBI Taxonomy" id="239371"/>
    <lineage>
        <taxon>Eukaryota</taxon>
        <taxon>Metazoa</taxon>
        <taxon>Chordata</taxon>
        <taxon>Craniata</taxon>
        <taxon>Vertebrata</taxon>
        <taxon>Euteleostomi</taxon>
        <taxon>Archelosauria</taxon>
        <taxon>Archosauria</taxon>
        <taxon>Dinosauria</taxon>
        <taxon>Saurischia</taxon>
        <taxon>Theropoda</taxon>
        <taxon>Coelurosauria</taxon>
        <taxon>Aves</taxon>
        <taxon>Neognathae</taxon>
        <taxon>Neoaves</taxon>
        <taxon>Telluraves</taxon>
        <taxon>Australaves</taxon>
        <taxon>Passeriformes</taxon>
        <taxon>Tyrannidae</taxon>
        <taxon>Sapayoa</taxon>
    </lineage>
</organism>
<feature type="non-terminal residue" evidence="9">
    <location>
        <position position="457"/>
    </location>
</feature>
<evidence type="ECO:0000259" key="8">
    <source>
        <dbReference type="PROSITE" id="PS51004"/>
    </source>
</evidence>
<dbReference type="InterPro" id="IPR036352">
    <property type="entry name" value="Semap_dom_sf"/>
</dbReference>
<dbReference type="Gene3D" id="3.30.1680.10">
    <property type="entry name" value="ligand-binding face of the semaphorins, domain 2"/>
    <property type="match status" value="1"/>
</dbReference>
<dbReference type="InterPro" id="IPR015943">
    <property type="entry name" value="WD40/YVTN_repeat-like_dom_sf"/>
</dbReference>
<dbReference type="OrthoDB" id="9988752at2759"/>
<evidence type="ECO:0000256" key="6">
    <source>
        <dbReference type="SAM" id="MobiDB-lite"/>
    </source>
</evidence>
<evidence type="ECO:0000256" key="7">
    <source>
        <dbReference type="SAM" id="Phobius"/>
    </source>
</evidence>
<dbReference type="GO" id="GO:0030215">
    <property type="term" value="F:semaphorin receptor binding"/>
    <property type="evidence" value="ECO:0007669"/>
    <property type="project" value="InterPro"/>
</dbReference>
<dbReference type="EMBL" id="VZSY01000709">
    <property type="protein sequence ID" value="NXA12295.1"/>
    <property type="molecule type" value="Genomic_DNA"/>
</dbReference>
<keyword evidence="7" id="KW-0812">Transmembrane</keyword>